<evidence type="ECO:0000256" key="3">
    <source>
        <dbReference type="PROSITE-ProRule" id="PRU00409"/>
    </source>
</evidence>
<keyword evidence="3" id="KW-0547">Nucleotide-binding</keyword>
<dbReference type="GO" id="GO:0046872">
    <property type="term" value="F:metal ion binding"/>
    <property type="evidence" value="ECO:0007669"/>
    <property type="project" value="InterPro"/>
</dbReference>
<protein>
    <recommendedName>
        <fullName evidence="4">ATP-grasp domain-containing protein</fullName>
    </recommendedName>
</protein>
<dbReference type="InterPro" id="IPR013815">
    <property type="entry name" value="ATP_grasp_subdomain_1"/>
</dbReference>
<keyword evidence="2" id="KW-0436">Ligase</keyword>
<dbReference type="Gene3D" id="3.30.470.20">
    <property type="entry name" value="ATP-grasp fold, B domain"/>
    <property type="match status" value="1"/>
</dbReference>
<dbReference type="GO" id="GO:0008716">
    <property type="term" value="F:D-alanine-D-alanine ligase activity"/>
    <property type="evidence" value="ECO:0007669"/>
    <property type="project" value="InterPro"/>
</dbReference>
<name>A0A1F4V1Q7_UNCKA</name>
<dbReference type="SUPFAM" id="SSF56059">
    <property type="entry name" value="Glutathione synthetase ATP-binding domain-like"/>
    <property type="match status" value="1"/>
</dbReference>
<dbReference type="GO" id="GO:0005524">
    <property type="term" value="F:ATP binding"/>
    <property type="evidence" value="ECO:0007669"/>
    <property type="project" value="UniProtKB-UniRule"/>
</dbReference>
<dbReference type="PANTHER" id="PTHR23132:SF23">
    <property type="entry name" value="D-ALANINE--D-ALANINE LIGASE B"/>
    <property type="match status" value="1"/>
</dbReference>
<dbReference type="InterPro" id="IPR011761">
    <property type="entry name" value="ATP-grasp"/>
</dbReference>
<dbReference type="Proteomes" id="UP000177371">
    <property type="component" value="Unassembled WGS sequence"/>
</dbReference>
<evidence type="ECO:0000313" key="5">
    <source>
        <dbReference type="EMBL" id="OGC51117.1"/>
    </source>
</evidence>
<dbReference type="STRING" id="1802610.A2W32_00535"/>
<comment type="caution">
    <text evidence="5">The sequence shown here is derived from an EMBL/GenBank/DDBJ whole genome shotgun (WGS) entry which is preliminary data.</text>
</comment>
<dbReference type="EMBL" id="MEUT01000029">
    <property type="protein sequence ID" value="OGC51117.1"/>
    <property type="molecule type" value="Genomic_DNA"/>
</dbReference>
<dbReference type="InterPro" id="IPR011095">
    <property type="entry name" value="Dala_Dala_lig_C"/>
</dbReference>
<evidence type="ECO:0000256" key="2">
    <source>
        <dbReference type="ARBA" id="ARBA00022598"/>
    </source>
</evidence>
<dbReference type="Pfam" id="PF07478">
    <property type="entry name" value="Dala_Dala_lig_C"/>
    <property type="match status" value="1"/>
</dbReference>
<sequence>MTNNEKMFQKEIIIVCNTMQGEGWTEEEIVEGMDNVKTLETQISEKGINVTTYIVSTSGELEKYLKKHDPSKTIIFNWCEELDGVKNSFHLAPLLYEKTGFVYTGSDPENLQFTLDKVKVKKTLIKEKLSTPAYNVYSSLNEEINHWDIFPALVKPALEHSSYGITRESVVDNPEQLKKQVRKIIETFNGPAYIEDFIDGTEYNIAVWGNENLEVLPLRAIDYKYFEDYHDRVCNYDSKWVTDSDAFKNTQPYFVNDLDLKLKKTLEKLVIKTVRALNCKDYARVDIRMRDGIPYILDVNSNPDITENGGFVQSAIKTGMNYGEVVIRLCDLALDRVESYQYTSVKSDSNYYNSN</sequence>
<proteinExistence type="inferred from homology"/>
<dbReference type="Gene3D" id="3.30.1490.20">
    <property type="entry name" value="ATP-grasp fold, A domain"/>
    <property type="match status" value="1"/>
</dbReference>
<reference evidence="5 6" key="1">
    <citation type="journal article" date="2016" name="Nat. Commun.">
        <title>Thousands of microbial genomes shed light on interconnected biogeochemical processes in an aquifer system.</title>
        <authorList>
            <person name="Anantharaman K."/>
            <person name="Brown C.T."/>
            <person name="Hug L.A."/>
            <person name="Sharon I."/>
            <person name="Castelle C.J."/>
            <person name="Probst A.J."/>
            <person name="Thomas B.C."/>
            <person name="Singh A."/>
            <person name="Wilkins M.J."/>
            <person name="Karaoz U."/>
            <person name="Brodie E.L."/>
            <person name="Williams K.H."/>
            <person name="Hubbard S.S."/>
            <person name="Banfield J.F."/>
        </authorList>
    </citation>
    <scope>NUCLEOTIDE SEQUENCE [LARGE SCALE GENOMIC DNA]</scope>
</reference>
<dbReference type="AlphaFoldDB" id="A0A1F4V1Q7"/>
<feature type="domain" description="ATP-grasp" evidence="4">
    <location>
        <begin position="121"/>
        <end position="331"/>
    </location>
</feature>
<organism evidence="5 6">
    <name type="scientific">candidate division WWE3 bacterium RBG_16_37_10</name>
    <dbReference type="NCBI Taxonomy" id="1802610"/>
    <lineage>
        <taxon>Bacteria</taxon>
        <taxon>Katanobacteria</taxon>
    </lineage>
</organism>
<evidence type="ECO:0000256" key="1">
    <source>
        <dbReference type="ARBA" id="ARBA00010871"/>
    </source>
</evidence>
<keyword evidence="3" id="KW-0067">ATP-binding</keyword>
<accession>A0A1F4V1Q7</accession>
<comment type="similarity">
    <text evidence="1">Belongs to the D-alanine--D-alanine ligase family.</text>
</comment>
<gene>
    <name evidence="5" type="ORF">A2W32_00535</name>
</gene>
<evidence type="ECO:0000259" key="4">
    <source>
        <dbReference type="PROSITE" id="PS50975"/>
    </source>
</evidence>
<dbReference type="PANTHER" id="PTHR23132">
    <property type="entry name" value="D-ALANINE--D-ALANINE LIGASE"/>
    <property type="match status" value="1"/>
</dbReference>
<dbReference type="PROSITE" id="PS50975">
    <property type="entry name" value="ATP_GRASP"/>
    <property type="match status" value="1"/>
</dbReference>
<evidence type="ECO:0000313" key="6">
    <source>
        <dbReference type="Proteomes" id="UP000177371"/>
    </source>
</evidence>